<gene>
    <name evidence="1" type="ORF">BHK69_18000</name>
</gene>
<reference evidence="1 2" key="1">
    <citation type="journal article" date="2015" name="Antonie Van Leeuwenhoek">
        <title>Bosea vaviloviae sp. nov., a new species of slow-growing rhizobia isolated from nodules of the relict species Vavilovia formosa (Stev.) Fed.</title>
        <authorList>
            <person name="Safronova V.I."/>
            <person name="Kuznetsova I.G."/>
            <person name="Sazanova A.L."/>
            <person name="Kimeklis A.K."/>
            <person name="Belimov A.A."/>
            <person name="Andronov E.E."/>
            <person name="Pinaev A.G."/>
            <person name="Chizhevskaya E.P."/>
            <person name="Pukhaev A.R."/>
            <person name="Popov K.P."/>
            <person name="Willems A."/>
            <person name="Tikhonovich I.A."/>
        </authorList>
    </citation>
    <scope>NUCLEOTIDE SEQUENCE [LARGE SCALE GENOMIC DNA]</scope>
    <source>
        <strain evidence="1 2">Vaf18</strain>
    </source>
</reference>
<name>A0A1D7U402_9HYPH</name>
<dbReference type="STRING" id="1526658.BHK69_18000"/>
<evidence type="ECO:0000313" key="2">
    <source>
        <dbReference type="Proteomes" id="UP000094969"/>
    </source>
</evidence>
<proteinExistence type="predicted"/>
<protein>
    <submittedName>
        <fullName evidence="1">Uncharacterized protein</fullName>
    </submittedName>
</protein>
<keyword evidence="2" id="KW-1185">Reference proteome</keyword>
<dbReference type="AlphaFoldDB" id="A0A1D7U402"/>
<dbReference type="Proteomes" id="UP000094969">
    <property type="component" value="Chromosome"/>
</dbReference>
<dbReference type="KEGG" id="bvv:BHK69_18000"/>
<organism evidence="1 2">
    <name type="scientific">Bosea vaviloviae</name>
    <dbReference type="NCBI Taxonomy" id="1526658"/>
    <lineage>
        <taxon>Bacteria</taxon>
        <taxon>Pseudomonadati</taxon>
        <taxon>Pseudomonadota</taxon>
        <taxon>Alphaproteobacteria</taxon>
        <taxon>Hyphomicrobiales</taxon>
        <taxon>Boseaceae</taxon>
        <taxon>Bosea</taxon>
    </lineage>
</organism>
<accession>A0A1D7U402</accession>
<dbReference type="EMBL" id="CP017147">
    <property type="protein sequence ID" value="AOO82084.1"/>
    <property type="molecule type" value="Genomic_DNA"/>
</dbReference>
<sequence>MLLLTTSGDTIMASKRTVFIAGLTAAAIAGAGLATPAFASETRLRGDAQRLDAAPAEYSYYRGHRRGWHGGRGAAVAGAVGLGLLGAAAVAASRPAYADPYYGYDNGYDYAPPAPVYYEPAPVYEAPPVYAPRYRYYQGGYDSGYRSRNGTVDPSRGGR</sequence>
<evidence type="ECO:0000313" key="1">
    <source>
        <dbReference type="EMBL" id="AOO82084.1"/>
    </source>
</evidence>